<sequence>MAEGELDVDSAFHSDFRTVAALLVSILVGAVATAAGVGGGALFNPIFNVLVGFALKPSTALSQACITAGSLAALSANLYRQHPTAPGESLIDFRLMVMLTPVLLVGVGAGVLLNVMLPSWLLTVLLLLLLLLLTKQAAGKGLALWRLESKRKSEATAASQVLAVAVSGTLDPEAGGSGGTAGSGGGVEGSDRTRSGGHEALPGEEGSSDMGHAASARGSWPAG</sequence>
<comment type="subcellular location">
    <subcellularLocation>
        <location evidence="1">Membrane</location>
        <topology evidence="1">Multi-pass membrane protein</topology>
    </subcellularLocation>
</comment>
<organism evidence="8 9">
    <name type="scientific">Astrephomene gubernaculifera</name>
    <dbReference type="NCBI Taxonomy" id="47775"/>
    <lineage>
        <taxon>Eukaryota</taxon>
        <taxon>Viridiplantae</taxon>
        <taxon>Chlorophyta</taxon>
        <taxon>core chlorophytes</taxon>
        <taxon>Chlorophyceae</taxon>
        <taxon>CS clade</taxon>
        <taxon>Chlamydomonadales</taxon>
        <taxon>Astrephomenaceae</taxon>
        <taxon>Astrephomene</taxon>
    </lineage>
</organism>
<dbReference type="AlphaFoldDB" id="A0AAD3DRU5"/>
<evidence type="ECO:0000256" key="4">
    <source>
        <dbReference type="ARBA" id="ARBA00022989"/>
    </source>
</evidence>
<accession>A0AAD3DRU5</accession>
<reference evidence="8 9" key="1">
    <citation type="journal article" date="2021" name="Sci. Rep.">
        <title>Genome sequencing of the multicellular alga Astrephomene provides insights into convergent evolution of germ-soma differentiation.</title>
        <authorList>
            <person name="Yamashita S."/>
            <person name="Yamamoto K."/>
            <person name="Matsuzaki R."/>
            <person name="Suzuki S."/>
            <person name="Yamaguchi H."/>
            <person name="Hirooka S."/>
            <person name="Minakuchi Y."/>
            <person name="Miyagishima S."/>
            <person name="Kawachi M."/>
            <person name="Toyoda A."/>
            <person name="Nozaki H."/>
        </authorList>
    </citation>
    <scope>NUCLEOTIDE SEQUENCE [LARGE SCALE GENOMIC DNA]</scope>
    <source>
        <strain evidence="8 9">NIES-4017</strain>
    </source>
</reference>
<name>A0AAD3DRU5_9CHLO</name>
<keyword evidence="3 7" id="KW-0812">Transmembrane</keyword>
<evidence type="ECO:0000256" key="7">
    <source>
        <dbReference type="SAM" id="Phobius"/>
    </source>
</evidence>
<dbReference type="GO" id="GO:0031464">
    <property type="term" value="C:Cul4A-RING E3 ubiquitin ligase complex"/>
    <property type="evidence" value="ECO:0007669"/>
    <property type="project" value="TreeGrafter"/>
</dbReference>
<dbReference type="GO" id="GO:0016020">
    <property type="term" value="C:membrane"/>
    <property type="evidence" value="ECO:0007669"/>
    <property type="project" value="UniProtKB-SubCell"/>
</dbReference>
<evidence type="ECO:0000256" key="5">
    <source>
        <dbReference type="ARBA" id="ARBA00023136"/>
    </source>
</evidence>
<feature type="compositionally biased region" description="Gly residues" evidence="6">
    <location>
        <begin position="175"/>
        <end position="188"/>
    </location>
</feature>
<dbReference type="GO" id="GO:0016567">
    <property type="term" value="P:protein ubiquitination"/>
    <property type="evidence" value="ECO:0007669"/>
    <property type="project" value="TreeGrafter"/>
</dbReference>
<feature type="region of interest" description="Disordered" evidence="6">
    <location>
        <begin position="173"/>
        <end position="223"/>
    </location>
</feature>
<protein>
    <submittedName>
        <fullName evidence="8">Uncharacterized protein</fullName>
    </submittedName>
</protein>
<keyword evidence="9" id="KW-1185">Reference proteome</keyword>
<feature type="transmembrane region" description="Helical" evidence="7">
    <location>
        <begin position="20"/>
        <end position="47"/>
    </location>
</feature>
<dbReference type="Proteomes" id="UP001054857">
    <property type="component" value="Unassembled WGS sequence"/>
</dbReference>
<dbReference type="InterPro" id="IPR002781">
    <property type="entry name" value="TM_pro_TauE-like"/>
</dbReference>
<feature type="non-terminal residue" evidence="8">
    <location>
        <position position="223"/>
    </location>
</feature>
<evidence type="ECO:0000313" key="9">
    <source>
        <dbReference type="Proteomes" id="UP001054857"/>
    </source>
</evidence>
<comment type="similarity">
    <text evidence="2">Belongs to the 4-toluene sulfonate uptake permease (TSUP) (TC 2.A.102) family.</text>
</comment>
<dbReference type="PANTHER" id="PTHR14255">
    <property type="entry name" value="CEREBLON"/>
    <property type="match status" value="1"/>
</dbReference>
<evidence type="ECO:0000256" key="2">
    <source>
        <dbReference type="ARBA" id="ARBA00009142"/>
    </source>
</evidence>
<gene>
    <name evidence="8" type="ORF">Agub_g7493</name>
</gene>
<keyword evidence="5 7" id="KW-0472">Membrane</keyword>
<feature type="transmembrane region" description="Helical" evidence="7">
    <location>
        <begin position="91"/>
        <end position="113"/>
    </location>
</feature>
<dbReference type="Pfam" id="PF01925">
    <property type="entry name" value="TauE"/>
    <property type="match status" value="1"/>
</dbReference>
<evidence type="ECO:0000256" key="3">
    <source>
        <dbReference type="ARBA" id="ARBA00022692"/>
    </source>
</evidence>
<keyword evidence="4 7" id="KW-1133">Transmembrane helix</keyword>
<evidence type="ECO:0000256" key="6">
    <source>
        <dbReference type="SAM" id="MobiDB-lite"/>
    </source>
</evidence>
<proteinExistence type="inferred from homology"/>
<evidence type="ECO:0000256" key="1">
    <source>
        <dbReference type="ARBA" id="ARBA00004141"/>
    </source>
</evidence>
<dbReference type="EMBL" id="BMAR01000011">
    <property type="protein sequence ID" value="GFR46014.1"/>
    <property type="molecule type" value="Genomic_DNA"/>
</dbReference>
<dbReference type="PANTHER" id="PTHR14255:SF3">
    <property type="entry name" value="SULFITE EXPORTER TAUE_SAFE FAMILY PROTEIN 5-RELATED"/>
    <property type="match status" value="1"/>
</dbReference>
<evidence type="ECO:0000313" key="8">
    <source>
        <dbReference type="EMBL" id="GFR46014.1"/>
    </source>
</evidence>
<comment type="caution">
    <text evidence="8">The sequence shown here is derived from an EMBL/GenBank/DDBJ whole genome shotgun (WGS) entry which is preliminary data.</text>
</comment>